<name>A0A426TWY7_9CHLR</name>
<dbReference type="CDD" id="cd00198">
    <property type="entry name" value="vWFA"/>
    <property type="match status" value="1"/>
</dbReference>
<keyword evidence="2" id="KW-0472">Membrane</keyword>
<dbReference type="Gene3D" id="3.40.50.410">
    <property type="entry name" value="von Willebrand factor, type A domain"/>
    <property type="match status" value="1"/>
</dbReference>
<protein>
    <submittedName>
        <fullName evidence="4">VWA domain-containing protein</fullName>
    </submittedName>
</protein>
<dbReference type="InterPro" id="IPR002035">
    <property type="entry name" value="VWF_A"/>
</dbReference>
<dbReference type="PROSITE" id="PS50234">
    <property type="entry name" value="VWFA"/>
    <property type="match status" value="2"/>
</dbReference>
<dbReference type="InterPro" id="IPR029062">
    <property type="entry name" value="Class_I_gatase-like"/>
</dbReference>
<organism evidence="4 5">
    <name type="scientific">Candidatus Viridilinea halotolerans</name>
    <dbReference type="NCBI Taxonomy" id="2491704"/>
    <lineage>
        <taxon>Bacteria</taxon>
        <taxon>Bacillati</taxon>
        <taxon>Chloroflexota</taxon>
        <taxon>Chloroflexia</taxon>
        <taxon>Chloroflexales</taxon>
        <taxon>Chloroflexineae</taxon>
        <taxon>Oscillochloridaceae</taxon>
        <taxon>Candidatus Viridilinea</taxon>
    </lineage>
</organism>
<dbReference type="AlphaFoldDB" id="A0A426TWY7"/>
<evidence type="ECO:0000259" key="3">
    <source>
        <dbReference type="PROSITE" id="PS50234"/>
    </source>
</evidence>
<reference evidence="4 5" key="1">
    <citation type="submission" date="2018-12" db="EMBL/GenBank/DDBJ databases">
        <title>Genome Sequence of Candidatus Viridilinea halotolerans isolated from saline sulfide-rich spring.</title>
        <authorList>
            <person name="Grouzdev D.S."/>
            <person name="Burganskaya E.I."/>
            <person name="Krutkina M.S."/>
            <person name="Sukhacheva M.V."/>
            <person name="Gorlenko V.M."/>
        </authorList>
    </citation>
    <scope>NUCLEOTIDE SEQUENCE [LARGE SCALE GENOMIC DNA]</scope>
    <source>
        <strain evidence="4">Chok-6</strain>
    </source>
</reference>
<dbReference type="PANTHER" id="PTHR37947:SF2">
    <property type="entry name" value="VON WILLEBRAND FACTOR TYPE A"/>
    <property type="match status" value="1"/>
</dbReference>
<accession>A0A426TWY7</accession>
<dbReference type="InterPro" id="IPR036465">
    <property type="entry name" value="vWFA_dom_sf"/>
</dbReference>
<dbReference type="SUPFAM" id="SSF52317">
    <property type="entry name" value="Class I glutamine amidotransferase-like"/>
    <property type="match status" value="1"/>
</dbReference>
<dbReference type="InterPro" id="IPR010768">
    <property type="entry name" value="GATase1-like"/>
</dbReference>
<dbReference type="Pfam" id="PF07090">
    <property type="entry name" value="GATase1_like"/>
    <property type="match status" value="1"/>
</dbReference>
<feature type="transmembrane region" description="Helical" evidence="2">
    <location>
        <begin position="12"/>
        <end position="29"/>
    </location>
</feature>
<dbReference type="EMBL" id="RSAS01000549">
    <property type="protein sequence ID" value="RRR70149.1"/>
    <property type="molecule type" value="Genomic_DNA"/>
</dbReference>
<feature type="domain" description="VWFA" evidence="3">
    <location>
        <begin position="411"/>
        <end position="590"/>
    </location>
</feature>
<dbReference type="PANTHER" id="PTHR37947">
    <property type="entry name" value="BLL2462 PROTEIN"/>
    <property type="match status" value="1"/>
</dbReference>
<dbReference type="Gene3D" id="3.40.50.880">
    <property type="match status" value="2"/>
</dbReference>
<comment type="caution">
    <text evidence="4">The sequence shown here is derived from an EMBL/GenBank/DDBJ whole genome shotgun (WGS) entry which is preliminary data.</text>
</comment>
<evidence type="ECO:0000256" key="2">
    <source>
        <dbReference type="SAM" id="Phobius"/>
    </source>
</evidence>
<proteinExistence type="predicted"/>
<evidence type="ECO:0000313" key="4">
    <source>
        <dbReference type="EMBL" id="RRR70149.1"/>
    </source>
</evidence>
<dbReference type="Pfam" id="PF00092">
    <property type="entry name" value="VWA"/>
    <property type="match status" value="1"/>
</dbReference>
<evidence type="ECO:0000256" key="1">
    <source>
        <dbReference type="SAM" id="MobiDB-lite"/>
    </source>
</evidence>
<evidence type="ECO:0000313" key="5">
    <source>
        <dbReference type="Proteomes" id="UP000280307"/>
    </source>
</evidence>
<feature type="domain" description="VWFA" evidence="3">
    <location>
        <begin position="68"/>
        <end position="235"/>
    </location>
</feature>
<dbReference type="Pfam" id="PF13519">
    <property type="entry name" value="VWA_2"/>
    <property type="match status" value="1"/>
</dbReference>
<keyword evidence="2" id="KW-1133">Transmembrane helix</keyword>
<keyword evidence="2" id="KW-0812">Transmembrane</keyword>
<dbReference type="SUPFAM" id="SSF53300">
    <property type="entry name" value="vWA-like"/>
    <property type="match status" value="2"/>
</dbReference>
<dbReference type="Proteomes" id="UP000280307">
    <property type="component" value="Unassembled WGS sequence"/>
</dbReference>
<gene>
    <name evidence="4" type="ORF">EI684_13750</name>
</gene>
<dbReference type="SMART" id="SM00327">
    <property type="entry name" value="VWA"/>
    <property type="match status" value="2"/>
</dbReference>
<feature type="transmembrane region" description="Helical" evidence="2">
    <location>
        <begin position="41"/>
        <end position="61"/>
    </location>
</feature>
<feature type="region of interest" description="Disordered" evidence="1">
    <location>
        <begin position="900"/>
        <end position="948"/>
    </location>
</feature>
<sequence length="948" mass="101171">MPSLTFIYPEMLWLLLLLGLIWLVAWVTSRRLAPWRFWTSLGLRTAIALALILAVAGAQWVQPVQHTTTVFLLDGSDSLPAAARAQAEGFIQEALRQMPEGDQAAIIVFGDNALVERAPNNEQRLGRISSVPVANRTNLEQALQLGLALFPADTQKRLVLLSDGGENEGHAMESVRLAAARGVPVDVVALALATGDAEALVASVQAPVYAREGQAATLLSTVESSVAQQALVRLIGDGGVLQEKVVALEAGVTQVPFQVELSGSGFQRFRVQIEPEIDGRLQNNEAATLINVAGPPRVLLIAATRADAQPLAAALAATNVNTELLAPEALPTTPLALTSYDAVVLVNTPARALPVGAMSALETYVRDFGKGLVMVGGRDSYGLGGYGRTPVEAALPVEMDVRNREQRPDLALIFVIDKSGSMDACHCNAPDVSSDAFTTRKLDIAKEAVAQAAAVLHPQDTLGIVTFDSRAFQTMPPANGMTVEQVLQALNNVAPEGETNIHAGLVEAEALLNQVDARIKHVILLTDGWGGGNDQSAVAERMRNAGITLSVVAAGGGSADELERLAATGGGRYYASEDMSDVPQIFVDETMTTLGNYIIERPFFPVAVGMHPLLTGISELPMLYGYNGATTKATAREVLRSDDGEPILAVWQYGLGHSAAWLSDTRGQWARNWLTWEEFPRFAGQLLDAVLPQPDDETIMPEVLVAGSEVTLRLNTSSSEDEAQTDRLQNLSLTAKVINMAGEVVVQGETLAQVGPTNYLSRFASPPPGSYLVQVQGRYGDGTPLLLTLGMVVPYSAEYRGNTANPALLSELAALTGGQELRDPAAAFAPTLLSVTQAQELGLTLTLLAFCLLPFDIALRRLLLHRSDFGALERLRRTQKAPPAPTPADATLSRLQAAKDRVGTRISSVTTTPPAAPPPATQAEDPLERLRLAKQRARRRAAGEVEEQ</sequence>